<feature type="region of interest" description="Disordered" evidence="1">
    <location>
        <begin position="168"/>
        <end position="188"/>
    </location>
</feature>
<keyword evidence="2" id="KW-0812">Transmembrane</keyword>
<sequence length="221" mass="25486">MKTNIEQHIKSRLDERKLNPSEISWDKLSQMLDEEKPQTKTIRFPKWWTISIAASIVVCVSVFVVNSFEQTEEIPVQITDTKKVKSEISTEKNEIISEEIQPENIQTNEKSISNKTELVQSNSKPEVKIKSKQNSEIIQTQTVQEKIAETNLIQQELKLPEVKKQEEIAVNSEPEKKSKPEAKKKTNYTNPDMLLYSVENNQAISETNNDNSRLVIIDFNK</sequence>
<keyword evidence="2" id="KW-0472">Membrane</keyword>
<evidence type="ECO:0000313" key="4">
    <source>
        <dbReference type="Proteomes" id="UP000192393"/>
    </source>
</evidence>
<dbReference type="RefSeq" id="WP_084015482.1">
    <property type="nucleotide sequence ID" value="NZ_FWXS01000001.1"/>
</dbReference>
<dbReference type="AlphaFoldDB" id="A0A1W1YCD2"/>
<reference evidence="4" key="1">
    <citation type="submission" date="2017-04" db="EMBL/GenBank/DDBJ databases">
        <authorList>
            <person name="Varghese N."/>
            <person name="Submissions S."/>
        </authorList>
    </citation>
    <scope>NUCLEOTIDE SEQUENCE [LARGE SCALE GENOMIC DNA]</scope>
    <source>
        <strain evidence="4">CGMCC 1.12708</strain>
    </source>
</reference>
<keyword evidence="2" id="KW-1133">Transmembrane helix</keyword>
<accession>A0A1W1YCD2</accession>
<dbReference type="Proteomes" id="UP000192393">
    <property type="component" value="Unassembled WGS sequence"/>
</dbReference>
<protein>
    <submittedName>
        <fullName evidence="3">Uncharacterized protein</fullName>
    </submittedName>
</protein>
<evidence type="ECO:0000256" key="1">
    <source>
        <dbReference type="SAM" id="MobiDB-lite"/>
    </source>
</evidence>
<organism evidence="3 4">
    <name type="scientific">Moheibacter sediminis</name>
    <dbReference type="NCBI Taxonomy" id="1434700"/>
    <lineage>
        <taxon>Bacteria</taxon>
        <taxon>Pseudomonadati</taxon>
        <taxon>Bacteroidota</taxon>
        <taxon>Flavobacteriia</taxon>
        <taxon>Flavobacteriales</taxon>
        <taxon>Weeksellaceae</taxon>
        <taxon>Moheibacter</taxon>
    </lineage>
</organism>
<gene>
    <name evidence="3" type="ORF">SAMN06296427_101255</name>
</gene>
<name>A0A1W1YCD2_9FLAO</name>
<evidence type="ECO:0000313" key="3">
    <source>
        <dbReference type="EMBL" id="SMC33817.1"/>
    </source>
</evidence>
<feature type="transmembrane region" description="Helical" evidence="2">
    <location>
        <begin position="47"/>
        <end position="68"/>
    </location>
</feature>
<evidence type="ECO:0000256" key="2">
    <source>
        <dbReference type="SAM" id="Phobius"/>
    </source>
</evidence>
<dbReference type="EMBL" id="FWXS01000001">
    <property type="protein sequence ID" value="SMC33817.1"/>
    <property type="molecule type" value="Genomic_DNA"/>
</dbReference>
<keyword evidence="4" id="KW-1185">Reference proteome</keyword>
<feature type="compositionally biased region" description="Basic and acidic residues" evidence="1">
    <location>
        <begin position="168"/>
        <end position="184"/>
    </location>
</feature>
<proteinExistence type="predicted"/>
<dbReference type="OrthoDB" id="1247025at2"/>
<dbReference type="STRING" id="1434700.SAMN06296427_101255"/>